<evidence type="ECO:0000256" key="3">
    <source>
        <dbReference type="ARBA" id="ARBA00022989"/>
    </source>
</evidence>
<evidence type="ECO:0000259" key="9">
    <source>
        <dbReference type="PROSITE" id="PS50262"/>
    </source>
</evidence>
<accession>A0A8B9Z3I6</accession>
<keyword evidence="2 8" id="KW-0812">Transmembrane</keyword>
<keyword evidence="5 8" id="KW-0472">Membrane</keyword>
<dbReference type="Ensembl" id="ENSBJAT00000001475.1">
    <property type="protein sequence ID" value="ENSBJAP00000001443.1"/>
    <property type="gene ID" value="ENSBJAG00000001092.1"/>
</dbReference>
<keyword evidence="3 8" id="KW-1133">Transmembrane helix</keyword>
<evidence type="ECO:0000313" key="11">
    <source>
        <dbReference type="Proteomes" id="UP000694555"/>
    </source>
</evidence>
<dbReference type="PANTHER" id="PTHR24238:SF79">
    <property type="entry name" value="GASTRIN_CHOLECYSTOKININ TYPE B RECEPTOR"/>
    <property type="match status" value="1"/>
</dbReference>
<dbReference type="Gene3D" id="1.20.1070.10">
    <property type="entry name" value="Rhodopsin 7-helix transmembrane proteins"/>
    <property type="match status" value="1"/>
</dbReference>
<evidence type="ECO:0000256" key="4">
    <source>
        <dbReference type="ARBA" id="ARBA00023040"/>
    </source>
</evidence>
<proteinExistence type="predicted"/>
<evidence type="ECO:0000256" key="1">
    <source>
        <dbReference type="ARBA" id="ARBA00004141"/>
    </source>
</evidence>
<evidence type="ECO:0000313" key="10">
    <source>
        <dbReference type="Ensembl" id="ENSBJAP00000001443.1"/>
    </source>
</evidence>
<keyword evidence="11" id="KW-1185">Reference proteome</keyword>
<dbReference type="PANTHER" id="PTHR24238">
    <property type="entry name" value="G-PROTEIN COUPLED RECEPTOR"/>
    <property type="match status" value="1"/>
</dbReference>
<evidence type="ECO:0000256" key="7">
    <source>
        <dbReference type="ARBA" id="ARBA00023224"/>
    </source>
</evidence>
<feature type="transmembrane region" description="Helical" evidence="8">
    <location>
        <begin position="43"/>
        <end position="66"/>
    </location>
</feature>
<dbReference type="SUPFAM" id="SSF81321">
    <property type="entry name" value="Family A G protein-coupled receptor-like"/>
    <property type="match status" value="1"/>
</dbReference>
<sequence>MPAGCGGGHLLGHAALPCRGATKVSAWQPVTLPPTDLDLTVRVLLYTLIFVLSVCGNALVVAVLLLNRRLRTVTNSFLLSLALSDLMLAVCCMPFTLIPNLMGTFIFGEAVCKLMAYLMG</sequence>
<evidence type="ECO:0000256" key="2">
    <source>
        <dbReference type="ARBA" id="ARBA00022692"/>
    </source>
</evidence>
<name>A0A8B9Z3I6_9AVES</name>
<evidence type="ECO:0000256" key="6">
    <source>
        <dbReference type="ARBA" id="ARBA00023170"/>
    </source>
</evidence>
<feature type="domain" description="G-protein coupled receptors family 1 profile" evidence="9">
    <location>
        <begin position="56"/>
        <end position="120"/>
    </location>
</feature>
<dbReference type="InterPro" id="IPR017452">
    <property type="entry name" value="GPCR_Rhodpsn_7TM"/>
</dbReference>
<dbReference type="GO" id="GO:0008188">
    <property type="term" value="F:neuropeptide receptor activity"/>
    <property type="evidence" value="ECO:0007669"/>
    <property type="project" value="TreeGrafter"/>
</dbReference>
<reference evidence="10" key="1">
    <citation type="submission" date="2025-08" db="UniProtKB">
        <authorList>
            <consortium name="Ensembl"/>
        </authorList>
    </citation>
    <scope>IDENTIFICATION</scope>
</reference>
<dbReference type="Proteomes" id="UP000694555">
    <property type="component" value="Unplaced"/>
</dbReference>
<keyword evidence="6" id="KW-0675">Receptor</keyword>
<organism evidence="10 11">
    <name type="scientific">Buteo japonicus</name>
    <dbReference type="NCBI Taxonomy" id="224669"/>
    <lineage>
        <taxon>Eukaryota</taxon>
        <taxon>Metazoa</taxon>
        <taxon>Chordata</taxon>
        <taxon>Craniata</taxon>
        <taxon>Vertebrata</taxon>
        <taxon>Euteleostomi</taxon>
        <taxon>Archelosauria</taxon>
        <taxon>Archosauria</taxon>
        <taxon>Dinosauria</taxon>
        <taxon>Saurischia</taxon>
        <taxon>Theropoda</taxon>
        <taxon>Coelurosauria</taxon>
        <taxon>Aves</taxon>
        <taxon>Neognathae</taxon>
        <taxon>Neoaves</taxon>
        <taxon>Telluraves</taxon>
        <taxon>Accipitrimorphae</taxon>
        <taxon>Accipitriformes</taxon>
        <taxon>Accipitridae</taxon>
        <taxon>Accipitrinae</taxon>
        <taxon>Buteo</taxon>
    </lineage>
</organism>
<comment type="subcellular location">
    <subcellularLocation>
        <location evidence="1">Membrane</location>
        <topology evidence="1">Multi-pass membrane protein</topology>
    </subcellularLocation>
</comment>
<dbReference type="AlphaFoldDB" id="A0A8B9Z3I6"/>
<dbReference type="GO" id="GO:0005886">
    <property type="term" value="C:plasma membrane"/>
    <property type="evidence" value="ECO:0007669"/>
    <property type="project" value="TreeGrafter"/>
</dbReference>
<dbReference type="PRINTS" id="PR00237">
    <property type="entry name" value="GPCRRHODOPSN"/>
</dbReference>
<dbReference type="Pfam" id="PF00001">
    <property type="entry name" value="7tm_1"/>
    <property type="match status" value="1"/>
</dbReference>
<feature type="transmembrane region" description="Helical" evidence="8">
    <location>
        <begin position="78"/>
        <end position="98"/>
    </location>
</feature>
<reference evidence="10" key="2">
    <citation type="submission" date="2025-09" db="UniProtKB">
        <authorList>
            <consortium name="Ensembl"/>
        </authorList>
    </citation>
    <scope>IDENTIFICATION</scope>
</reference>
<evidence type="ECO:0000256" key="8">
    <source>
        <dbReference type="SAM" id="Phobius"/>
    </source>
</evidence>
<protein>
    <recommendedName>
        <fullName evidence="9">G-protein coupled receptors family 1 profile domain-containing protein</fullName>
    </recommendedName>
</protein>
<evidence type="ECO:0000256" key="5">
    <source>
        <dbReference type="ARBA" id="ARBA00023136"/>
    </source>
</evidence>
<dbReference type="InterPro" id="IPR000276">
    <property type="entry name" value="GPCR_Rhodpsn"/>
</dbReference>
<keyword evidence="7" id="KW-0807">Transducer</keyword>
<keyword evidence="4" id="KW-0297">G-protein coupled receptor</keyword>
<dbReference type="PROSITE" id="PS50262">
    <property type="entry name" value="G_PROTEIN_RECEP_F1_2"/>
    <property type="match status" value="1"/>
</dbReference>